<dbReference type="InterPro" id="IPR023213">
    <property type="entry name" value="CAT-like_dom_sf"/>
</dbReference>
<dbReference type="SUPFAM" id="SSF52777">
    <property type="entry name" value="CoA-dependent acyltransferases"/>
    <property type="match status" value="1"/>
</dbReference>
<evidence type="ECO:0000259" key="1">
    <source>
        <dbReference type="Pfam" id="PF00668"/>
    </source>
</evidence>
<feature type="non-terminal residue" evidence="2">
    <location>
        <position position="255"/>
    </location>
</feature>
<sequence>RAAVRVAERENTTLYAVALAAYKVLLHRLSGQRDLIVGTAFAGRDHPVTERLFGCFAKTVALRTDLTGAESYAEVVRRVRETVLGAQDHQLVPYEEIVARLDIPRDPGVEPVFQAQFTFQEAATERLPGAEFDGMGIAEYGSAKWDLTLVLTKMPEAGLSGLFEGSADLFDKATVRRFADMYARLLRSLIAEPDRPIDEHPLVSAEERQRILYGLNPYERPEHPYRTLAEPFEEQAARTPDAVALVGDEGTLTYA</sequence>
<evidence type="ECO:0000313" key="3">
    <source>
        <dbReference type="Proteomes" id="UP001597083"/>
    </source>
</evidence>
<dbReference type="Pfam" id="PF00668">
    <property type="entry name" value="Condensation"/>
    <property type="match status" value="1"/>
</dbReference>
<dbReference type="PANTHER" id="PTHR45527">
    <property type="entry name" value="NONRIBOSOMAL PEPTIDE SYNTHETASE"/>
    <property type="match status" value="1"/>
</dbReference>
<protein>
    <submittedName>
        <fullName evidence="2">Condensation domain-containing protein</fullName>
    </submittedName>
</protein>
<dbReference type="Gene3D" id="3.30.559.10">
    <property type="entry name" value="Chloramphenicol acetyltransferase-like domain"/>
    <property type="match status" value="1"/>
</dbReference>
<proteinExistence type="predicted"/>
<feature type="domain" description="Condensation" evidence="1">
    <location>
        <begin position="5"/>
        <end position="212"/>
    </location>
</feature>
<comment type="caution">
    <text evidence="2">The sequence shown here is derived from an EMBL/GenBank/DDBJ whole genome shotgun (WGS) entry which is preliminary data.</text>
</comment>
<dbReference type="InterPro" id="IPR001242">
    <property type="entry name" value="Condensation_dom"/>
</dbReference>
<evidence type="ECO:0000313" key="2">
    <source>
        <dbReference type="EMBL" id="MFD0853853.1"/>
    </source>
</evidence>
<gene>
    <name evidence="2" type="ORF">ACFQ07_16565</name>
</gene>
<organism evidence="2 3">
    <name type="scientific">Actinomadura adrarensis</name>
    <dbReference type="NCBI Taxonomy" id="1819600"/>
    <lineage>
        <taxon>Bacteria</taxon>
        <taxon>Bacillati</taxon>
        <taxon>Actinomycetota</taxon>
        <taxon>Actinomycetes</taxon>
        <taxon>Streptosporangiales</taxon>
        <taxon>Thermomonosporaceae</taxon>
        <taxon>Actinomadura</taxon>
    </lineage>
</organism>
<reference evidence="3" key="1">
    <citation type="journal article" date="2019" name="Int. J. Syst. Evol. Microbiol.">
        <title>The Global Catalogue of Microorganisms (GCM) 10K type strain sequencing project: providing services to taxonomists for standard genome sequencing and annotation.</title>
        <authorList>
            <consortium name="The Broad Institute Genomics Platform"/>
            <consortium name="The Broad Institute Genome Sequencing Center for Infectious Disease"/>
            <person name="Wu L."/>
            <person name="Ma J."/>
        </authorList>
    </citation>
    <scope>NUCLEOTIDE SEQUENCE [LARGE SCALE GENOMIC DNA]</scope>
    <source>
        <strain evidence="3">JCM 31696</strain>
    </source>
</reference>
<name>A0ABW3CHL4_9ACTN</name>
<dbReference type="PANTHER" id="PTHR45527:SF1">
    <property type="entry name" value="FATTY ACID SYNTHASE"/>
    <property type="match status" value="1"/>
</dbReference>
<dbReference type="Proteomes" id="UP001597083">
    <property type="component" value="Unassembled WGS sequence"/>
</dbReference>
<dbReference type="Gene3D" id="3.30.559.30">
    <property type="entry name" value="Nonribosomal peptide synthetase, condensation domain"/>
    <property type="match status" value="1"/>
</dbReference>
<keyword evidence="3" id="KW-1185">Reference proteome</keyword>
<feature type="non-terminal residue" evidence="2">
    <location>
        <position position="1"/>
    </location>
</feature>
<dbReference type="EMBL" id="JBHTIR010002494">
    <property type="protein sequence ID" value="MFD0853853.1"/>
    <property type="molecule type" value="Genomic_DNA"/>
</dbReference>
<accession>A0ABW3CHL4</accession>
<dbReference type="SUPFAM" id="SSF56801">
    <property type="entry name" value="Acetyl-CoA synthetase-like"/>
    <property type="match status" value="1"/>
</dbReference>